<dbReference type="PANTHER" id="PTHR32546:SF26">
    <property type="entry name" value="SMOG, ISOFORM D"/>
    <property type="match status" value="1"/>
</dbReference>
<feature type="transmembrane region" description="Helical" evidence="17">
    <location>
        <begin position="907"/>
        <end position="930"/>
    </location>
</feature>
<evidence type="ECO:0000256" key="15">
    <source>
        <dbReference type="ARBA" id="ARBA00023273"/>
    </source>
</evidence>
<reference evidence="19 20" key="1">
    <citation type="submission" date="2020-06" db="EMBL/GenBank/DDBJ databases">
        <authorList>
            <person name="Li R."/>
            <person name="Bekaert M."/>
        </authorList>
    </citation>
    <scope>NUCLEOTIDE SEQUENCE [LARGE SCALE GENOMIC DNA]</scope>
    <source>
        <strain evidence="20">wild</strain>
    </source>
</reference>
<feature type="transmembrane region" description="Helical" evidence="17">
    <location>
        <begin position="942"/>
        <end position="960"/>
    </location>
</feature>
<evidence type="ECO:0000256" key="16">
    <source>
        <dbReference type="ARBA" id="ARBA00034104"/>
    </source>
</evidence>
<evidence type="ECO:0000313" key="20">
    <source>
        <dbReference type="Proteomes" id="UP000507470"/>
    </source>
</evidence>
<keyword evidence="20" id="KW-1185">Reference proteome</keyword>
<feature type="transmembrane region" description="Helical" evidence="17">
    <location>
        <begin position="384"/>
        <end position="402"/>
    </location>
</feature>
<name>A0A6J8AWE2_MYTCO</name>
<evidence type="ECO:0000256" key="9">
    <source>
        <dbReference type="ARBA" id="ARBA00023136"/>
    </source>
</evidence>
<evidence type="ECO:0000256" key="4">
    <source>
        <dbReference type="ARBA" id="ARBA00022692"/>
    </source>
</evidence>
<proteinExistence type="inferred from homology"/>
<dbReference type="PROSITE" id="PS50259">
    <property type="entry name" value="G_PROTEIN_RECEP_F3_4"/>
    <property type="match status" value="2"/>
</dbReference>
<dbReference type="InterPro" id="IPR043458">
    <property type="entry name" value="GPR158/179"/>
</dbReference>
<feature type="transmembrane region" description="Helical" evidence="17">
    <location>
        <begin position="414"/>
        <end position="436"/>
    </location>
</feature>
<dbReference type="Gene3D" id="3.30.450.20">
    <property type="entry name" value="PAS domain"/>
    <property type="match status" value="3"/>
</dbReference>
<keyword evidence="4 17" id="KW-0812">Transmembrane</keyword>
<dbReference type="EMBL" id="CACVKT020002054">
    <property type="protein sequence ID" value="CAC5374769.1"/>
    <property type="molecule type" value="Genomic_DNA"/>
</dbReference>
<dbReference type="GO" id="GO:0004930">
    <property type="term" value="F:G protein-coupled receptor activity"/>
    <property type="evidence" value="ECO:0007669"/>
    <property type="project" value="UniProtKB-KW"/>
</dbReference>
<feature type="transmembrane region" description="Helical" evidence="17">
    <location>
        <begin position="265"/>
        <end position="289"/>
    </location>
</feature>
<dbReference type="GO" id="GO:0045211">
    <property type="term" value="C:postsynaptic membrane"/>
    <property type="evidence" value="ECO:0007669"/>
    <property type="project" value="UniProtKB-SubCell"/>
</dbReference>
<evidence type="ECO:0000256" key="3">
    <source>
        <dbReference type="ARBA" id="ARBA00022475"/>
    </source>
</evidence>
<feature type="transmembrane region" description="Helical" evidence="17">
    <location>
        <begin position="309"/>
        <end position="326"/>
    </location>
</feature>
<keyword evidence="6 17" id="KW-1133">Transmembrane helix</keyword>
<comment type="subcellular location">
    <subcellularLocation>
        <location evidence="1">Cell projection</location>
        <location evidence="1">Neuron projection</location>
    </subcellularLocation>
    <subcellularLocation>
        <location evidence="16">Postsynaptic cell membrane</location>
        <topology evidence="16">Multi-pass membrane protein</topology>
    </subcellularLocation>
</comment>
<feature type="domain" description="G-protein coupled receptors family 3 profile" evidence="18">
    <location>
        <begin position="249"/>
        <end position="447"/>
    </location>
</feature>
<keyword evidence="8" id="KW-0297">G-protein coupled receptor</keyword>
<feature type="transmembrane region" description="Helical" evidence="17">
    <location>
        <begin position="1424"/>
        <end position="1446"/>
    </location>
</feature>
<dbReference type="OrthoDB" id="2129233at2759"/>
<evidence type="ECO:0000256" key="1">
    <source>
        <dbReference type="ARBA" id="ARBA00004487"/>
    </source>
</evidence>
<dbReference type="Proteomes" id="UP000507470">
    <property type="component" value="Unassembled WGS sequence"/>
</dbReference>
<evidence type="ECO:0000256" key="14">
    <source>
        <dbReference type="ARBA" id="ARBA00023257"/>
    </source>
</evidence>
<feature type="transmembrane region" description="Helical" evidence="17">
    <location>
        <begin position="1391"/>
        <end position="1412"/>
    </location>
</feature>
<evidence type="ECO:0000256" key="17">
    <source>
        <dbReference type="SAM" id="Phobius"/>
    </source>
</evidence>
<accession>A0A6J8AWE2</accession>
<feature type="transmembrane region" description="Helical" evidence="17">
    <location>
        <begin position="972"/>
        <end position="994"/>
    </location>
</feature>
<organism evidence="19 20">
    <name type="scientific">Mytilus coruscus</name>
    <name type="common">Sea mussel</name>
    <dbReference type="NCBI Taxonomy" id="42192"/>
    <lineage>
        <taxon>Eukaryota</taxon>
        <taxon>Metazoa</taxon>
        <taxon>Spiralia</taxon>
        <taxon>Lophotrochozoa</taxon>
        <taxon>Mollusca</taxon>
        <taxon>Bivalvia</taxon>
        <taxon>Autobranchia</taxon>
        <taxon>Pteriomorphia</taxon>
        <taxon>Mytilida</taxon>
        <taxon>Mytiloidea</taxon>
        <taxon>Mytilidae</taxon>
        <taxon>Mytilinae</taxon>
        <taxon>Mytilus</taxon>
    </lineage>
</organism>
<dbReference type="CDD" id="cd12913">
    <property type="entry name" value="PDC1_MCP_like"/>
    <property type="match status" value="3"/>
</dbReference>
<evidence type="ECO:0000313" key="19">
    <source>
        <dbReference type="EMBL" id="CAC5374769.1"/>
    </source>
</evidence>
<keyword evidence="5" id="KW-0732">Signal</keyword>
<keyword evidence="7" id="KW-0770">Synapse</keyword>
<feature type="transmembrane region" description="Helical" evidence="17">
    <location>
        <begin position="867"/>
        <end position="887"/>
    </location>
</feature>
<keyword evidence="12" id="KW-0325">Glycoprotein</keyword>
<evidence type="ECO:0000256" key="11">
    <source>
        <dbReference type="ARBA" id="ARBA00023170"/>
    </source>
</evidence>
<evidence type="ECO:0000256" key="8">
    <source>
        <dbReference type="ARBA" id="ARBA00023040"/>
    </source>
</evidence>
<evidence type="ECO:0000256" key="13">
    <source>
        <dbReference type="ARBA" id="ARBA00023224"/>
    </source>
</evidence>
<dbReference type="GO" id="GO:0043005">
    <property type="term" value="C:neuron projection"/>
    <property type="evidence" value="ECO:0007669"/>
    <property type="project" value="UniProtKB-SubCell"/>
</dbReference>
<dbReference type="Pfam" id="PF00003">
    <property type="entry name" value="7tm_3"/>
    <property type="match status" value="2"/>
</dbReference>
<keyword evidence="15" id="KW-0966">Cell projection</keyword>
<evidence type="ECO:0000256" key="12">
    <source>
        <dbReference type="ARBA" id="ARBA00023180"/>
    </source>
</evidence>
<dbReference type="PANTHER" id="PTHR32546">
    <property type="entry name" value="G-PROTEIN COUPLED RECEPTOR 158-RELATED"/>
    <property type="match status" value="1"/>
</dbReference>
<evidence type="ECO:0000256" key="2">
    <source>
        <dbReference type="ARBA" id="ARBA00007242"/>
    </source>
</evidence>
<dbReference type="InterPro" id="IPR009030">
    <property type="entry name" value="Growth_fac_rcpt_cys_sf"/>
</dbReference>
<gene>
    <name evidence="19" type="ORF">MCOR_12041</name>
</gene>
<keyword evidence="11" id="KW-0675">Receptor</keyword>
<evidence type="ECO:0000256" key="5">
    <source>
        <dbReference type="ARBA" id="ARBA00022729"/>
    </source>
</evidence>
<evidence type="ECO:0000256" key="7">
    <source>
        <dbReference type="ARBA" id="ARBA00023018"/>
    </source>
</evidence>
<sequence>MHGYISPEHKITLEDRDAEKEAVQLALEYVSRIEQSPCTGGTEETLDLIFNHTAWEAFVSPAILTSNFLTSNLLANNGSLDSLTDEMFFSLVKSNVIGQTAVFGSGIAIEPGIYSKYSSFVPYAFHKNGTVFAHDVALSYTYQDNNKTVWSGNTSLLEKETVLLTAKIEDGHWTKPYFDCGGGDIWMVTFTSPLFSLDSTGNPKFQGIASVDIELTYIDINQCDPDTSSYSALDVFRGTHACPVTTEGFFAYPKASRFLCISQIWVYHIGFNLMYGALVIKTWRIAIIFRPASKLQRVHLPDKELLKRFLPPMCVVTVYVIAWTVSEKGTTKTLETANLLKYDVCFNRYWLYAIQCAEVCLLLAGCYMCYLVRKAPGHFNESRYITWAVYNGIILGSFLLILTHLIGHSYGPDLLYLLQGLQIQAFVTITLTLIFIPKISALYRKEDIKKTNDTFKITNENKYLRTNDFEATPTKSVVTQTYENITPHPKVLMLRLQPNVDRHTRGDVDKDATKLALEYVSRIEQSPCTGGTEETLDLIFNNTAWETFVSPAILTSNFLTSNLLANNGSLDSLTDEIFFSLVKSNVIGQTTVFGSGIAIEPGIYSKYSSFSPYAYRKNGIVFAHDIALSYTYQDKTTVWYYPLQSMNWENATKTVSKTKFRSGNTSLPEKETVLLTAKLEDGHWTKPYFDCGGGDIWMVTFSSPLFSLDLTGNPKFQGVASVDIELTNIDINQCDPDTSSYSALDVFRGTHRCPATTECWFLKGQGFKRGTYQCVCIKGYYFPNVNAQVKAFSGLEVENSSDTSLGFFAYPGASRFLCISQIWVYHIGFNLMYGALVIKTWRIAIIFRPASKLQRVHLPDKELLKRFLPPMCVVTVYLLAWTISVKGTTETLETSNLLKYDVCFKGYWLYAIQCAEVCLLLAGCYMCYLVRKTPGHFNESRYITWAVYNGIILGSFLLILTHLIGHSYGPDLLYLLQGLKIQAFVTITLTFIYVPKLSALYKKEDIKKTNDTFKITNENKYLRTNDFETTQTKSVGTQTYENVTPNQKVFMLRLSFLITGDSDKEAVQLALEYVSRVEQSPCTGGNEETLDLIFNHTEWEAYVKPAIFTSKFITSILLENNGSLNSLTDEIFFSLVKSIINGQKTIFGLGIALEPGVYSKYSSFAPYAYHKYDTVYVHDIALSYNYQNNNNILWYYNLKKRNWENATRTLSKTKFRSGNISLAEQDTVLLTTNIEDGFWTKPYFDCGGGDIWMVTFTTPIFSLDLSGKPKFQGAAGVDIELTNIDINQCDPDTSNYNVLDVFRGTHKCFPTTECRFLKGQGFKRGAYQCVCSKGYYFPDMNAQVKAFSGLKVENASYANQYKCSPCIEGCTECVDDSPCLYQFMLLFRFPVLLVTLLTCIGIGVLSTATVCFRNELAIKTGSPIFLLLMCGGGVLICSTTFDWSFLWTRLAVPIARAADSSVRYNNFDLNPYSKEDLRLRLRLRTDIASNMDLTSHSRQIQDRLFKLNSLMSTATAHSLHSSSIKTVPFSALCKKEDIKKANNTFKTEYDSKYLKTNTIEATPLKSVGTQTYECSLDQKVLVLKKVIVFTQNYENQSQKF</sequence>
<feature type="domain" description="G-protein coupled receptors family 3 profile" evidence="18">
    <location>
        <begin position="807"/>
        <end position="1005"/>
    </location>
</feature>
<evidence type="ECO:0000256" key="6">
    <source>
        <dbReference type="ARBA" id="ARBA00022989"/>
    </source>
</evidence>
<dbReference type="InterPro" id="IPR054714">
    <property type="entry name" value="GPR158_179_extracellular"/>
</dbReference>
<evidence type="ECO:0000256" key="10">
    <source>
        <dbReference type="ARBA" id="ARBA00023157"/>
    </source>
</evidence>
<evidence type="ECO:0000259" key="18">
    <source>
        <dbReference type="PROSITE" id="PS50259"/>
    </source>
</evidence>
<dbReference type="SUPFAM" id="SSF57184">
    <property type="entry name" value="Growth factor receptor domain"/>
    <property type="match status" value="1"/>
</dbReference>
<keyword evidence="14" id="KW-0628">Postsynaptic cell membrane</keyword>
<comment type="similarity">
    <text evidence="2">Belongs to the G-protein coupled receptor 3 family.</text>
</comment>
<keyword evidence="9 17" id="KW-0472">Membrane</keyword>
<feature type="transmembrane region" description="Helical" evidence="17">
    <location>
        <begin position="349"/>
        <end position="372"/>
    </location>
</feature>
<keyword evidence="10" id="KW-1015">Disulfide bond</keyword>
<feature type="transmembrane region" description="Helical" evidence="17">
    <location>
        <begin position="831"/>
        <end position="847"/>
    </location>
</feature>
<protein>
    <submittedName>
        <fullName evidence="19">GPR158</fullName>
    </submittedName>
</protein>
<keyword evidence="3" id="KW-1003">Cell membrane</keyword>
<dbReference type="Pfam" id="PF22572">
    <property type="entry name" value="GPR158_179_EC"/>
    <property type="match status" value="3"/>
</dbReference>
<keyword evidence="13" id="KW-0807">Transducer</keyword>
<dbReference type="InterPro" id="IPR017978">
    <property type="entry name" value="GPCR_3_C"/>
</dbReference>